<comment type="caution">
    <text evidence="2">The sequence shown here is derived from an EMBL/GenBank/DDBJ whole genome shotgun (WGS) entry which is preliminary data.</text>
</comment>
<keyword evidence="3" id="KW-1185">Reference proteome</keyword>
<sequence>MFIKTVTGVNERSQQRGNLKDDGDKDLRKNIDVTCSFIKYAYLKD</sequence>
<dbReference type="Proteomes" id="UP000019202">
    <property type="component" value="Unassembled WGS sequence"/>
</dbReference>
<reference evidence="2" key="1">
    <citation type="submission" date="2013-11" db="EMBL/GenBank/DDBJ databases">
        <title>Draft genome sequence and annotation of the entomopathogenic bacteria, Xenorhabdus cabanillasi strain JM26 and Xenorhabdus szentirmai strain DSM 16338.</title>
        <authorList>
            <person name="Gualtieri M."/>
            <person name="Ogier J.C."/>
            <person name="Pages S."/>
            <person name="Givaudan A."/>
            <person name="Gaudriault S."/>
        </authorList>
    </citation>
    <scope>NUCLEOTIDE SEQUENCE [LARGE SCALE GENOMIC DNA]</scope>
    <source>
        <strain evidence="2">DSM 16338</strain>
    </source>
</reference>
<gene>
    <name evidence="2" type="ORF">XSR1_230054</name>
</gene>
<dbReference type="EMBL" id="CBXF010000081">
    <property type="protein sequence ID" value="CDL82747.1"/>
    <property type="molecule type" value="Genomic_DNA"/>
</dbReference>
<proteinExistence type="predicted"/>
<feature type="compositionally biased region" description="Polar residues" evidence="1">
    <location>
        <begin position="7"/>
        <end position="17"/>
    </location>
</feature>
<name>W1IW71_9GAMM</name>
<accession>W1IW71</accession>
<evidence type="ECO:0000313" key="3">
    <source>
        <dbReference type="Proteomes" id="UP000019202"/>
    </source>
</evidence>
<feature type="region of interest" description="Disordered" evidence="1">
    <location>
        <begin position="1"/>
        <end position="22"/>
    </location>
</feature>
<dbReference type="STRING" id="1427518.XSR1_230054"/>
<dbReference type="AlphaFoldDB" id="W1IW71"/>
<evidence type="ECO:0000256" key="1">
    <source>
        <dbReference type="SAM" id="MobiDB-lite"/>
    </source>
</evidence>
<protein>
    <submittedName>
        <fullName evidence="2">Uncharacterized protein</fullName>
    </submittedName>
</protein>
<organism evidence="2 3">
    <name type="scientific">Xenorhabdus szentirmaii DSM 16338</name>
    <dbReference type="NCBI Taxonomy" id="1427518"/>
    <lineage>
        <taxon>Bacteria</taxon>
        <taxon>Pseudomonadati</taxon>
        <taxon>Pseudomonadota</taxon>
        <taxon>Gammaproteobacteria</taxon>
        <taxon>Enterobacterales</taxon>
        <taxon>Morganellaceae</taxon>
        <taxon>Xenorhabdus</taxon>
    </lineage>
</organism>
<evidence type="ECO:0000313" key="2">
    <source>
        <dbReference type="EMBL" id="CDL82747.1"/>
    </source>
</evidence>